<dbReference type="Gene3D" id="3.40.220.10">
    <property type="entry name" value="Leucine Aminopeptidase, subunit E, domain 1"/>
    <property type="match status" value="1"/>
</dbReference>
<dbReference type="GO" id="GO:0070006">
    <property type="term" value="F:metalloaminopeptidase activity"/>
    <property type="evidence" value="ECO:0007669"/>
    <property type="project" value="InterPro"/>
</dbReference>
<evidence type="ECO:0000256" key="4">
    <source>
        <dbReference type="ARBA" id="ARBA00022801"/>
    </source>
</evidence>
<feature type="domain" description="Cytosol aminopeptidase" evidence="6">
    <location>
        <begin position="313"/>
        <end position="320"/>
    </location>
</feature>
<dbReference type="SUPFAM" id="SSF53187">
    <property type="entry name" value="Zn-dependent exopeptidases"/>
    <property type="match status" value="1"/>
</dbReference>
<dbReference type="Proteomes" id="UP001055804">
    <property type="component" value="Unassembled WGS sequence"/>
</dbReference>
<dbReference type="Pfam" id="PF21337">
    <property type="entry name" value="Peptidase_M17_N_1"/>
    <property type="match status" value="1"/>
</dbReference>
<dbReference type="InterPro" id="IPR011356">
    <property type="entry name" value="Leucine_aapep/pepB"/>
</dbReference>
<sequence>MSDVFITRGPDGQWPDGLLPVWMVAKADYDTWRAGQPSAVRGWLAATGFEPAAGALVPVPDAEGAPAGYVLGLGDGADPFVAGVLPAKLPERATVRLVPAASGSPVGALDALAIALGAYRFTRYKAADRAFARVVAPDGVDIEEVSRMAAAIALVRDLVNTPAEDMGPDALEAAARTLAGDHGARVRVICGEELLAQNYPMIHAVGRAGARAPRLIDLAWGREDAPKVTLVGKGVSFDTGGLDLKPSSAMRLMKKDMGGAANALGLAAMIMGAGLDVRLRVLIPAVENAVAGNAFRPGDVLQTRKGLTVEIGNTDAEGRLILGDALAEADSEQPDLLIDLATLTGAARVALGADLPPFFTGDEALAAEIVQAAEAVSDPVWRLPLWQPYEELLSSDIADIANASESGFAGAITAALFLKRFVTATPAWVHLDIYAWNQKARPGRPKGGEAMAIRALYHLVKARHGG</sequence>
<evidence type="ECO:0000259" key="6">
    <source>
        <dbReference type="PROSITE" id="PS00631"/>
    </source>
</evidence>
<evidence type="ECO:0000256" key="2">
    <source>
        <dbReference type="ARBA" id="ARBA00022438"/>
    </source>
</evidence>
<dbReference type="GO" id="GO:0030145">
    <property type="term" value="F:manganese ion binding"/>
    <property type="evidence" value="ECO:0007669"/>
    <property type="project" value="InterPro"/>
</dbReference>
<dbReference type="PANTHER" id="PTHR11963:SF20">
    <property type="entry name" value="PEPTIDASE B"/>
    <property type="match status" value="1"/>
</dbReference>
<dbReference type="AlphaFoldDB" id="A0A9J6PEN0"/>
<protein>
    <submittedName>
        <fullName evidence="7">Leucyl aminopeptidase family protein</fullName>
    </submittedName>
</protein>
<evidence type="ECO:0000256" key="3">
    <source>
        <dbReference type="ARBA" id="ARBA00022670"/>
    </source>
</evidence>
<name>A0A9J6PEN0_9PROT</name>
<dbReference type="Pfam" id="PF00883">
    <property type="entry name" value="Peptidase_M17"/>
    <property type="match status" value="1"/>
</dbReference>
<accession>A0A9J6PEN0</accession>
<keyword evidence="4" id="KW-0378">Hydrolase</keyword>
<evidence type="ECO:0000313" key="8">
    <source>
        <dbReference type="Proteomes" id="UP001055804"/>
    </source>
</evidence>
<dbReference type="InterPro" id="IPR048816">
    <property type="entry name" value="Peptidase_M17_N_1"/>
</dbReference>
<dbReference type="GO" id="GO:0005737">
    <property type="term" value="C:cytoplasm"/>
    <property type="evidence" value="ECO:0007669"/>
    <property type="project" value="InterPro"/>
</dbReference>
<evidence type="ECO:0000256" key="1">
    <source>
        <dbReference type="ARBA" id="ARBA00009528"/>
    </source>
</evidence>
<dbReference type="EMBL" id="JAMZFT010000002">
    <property type="protein sequence ID" value="MCP1336878.1"/>
    <property type="molecule type" value="Genomic_DNA"/>
</dbReference>
<comment type="similarity">
    <text evidence="1">Belongs to the peptidase M17 family.</text>
</comment>
<reference evidence="7" key="1">
    <citation type="submission" date="2022-06" db="EMBL/GenBank/DDBJ databases">
        <title>Isolation and Genomics of Futiania mangrovii gen. nov., sp. nov., a Rare and Metabolically-versatile member in the Class Alphaproteobacteria.</title>
        <authorList>
            <person name="Liu L."/>
            <person name="Huang W.-C."/>
            <person name="Pan J."/>
            <person name="Li J."/>
            <person name="Huang Y."/>
            <person name="Du H."/>
            <person name="Liu Y."/>
            <person name="Li M."/>
        </authorList>
    </citation>
    <scope>NUCLEOTIDE SEQUENCE</scope>
    <source>
        <strain evidence="7">FT118</strain>
    </source>
</reference>
<dbReference type="PROSITE" id="PS00631">
    <property type="entry name" value="CYTOSOL_AP"/>
    <property type="match status" value="1"/>
</dbReference>
<dbReference type="CDD" id="cd00433">
    <property type="entry name" value="Peptidase_M17"/>
    <property type="match status" value="1"/>
</dbReference>
<evidence type="ECO:0000256" key="5">
    <source>
        <dbReference type="ARBA" id="ARBA00023211"/>
    </source>
</evidence>
<dbReference type="InterPro" id="IPR000819">
    <property type="entry name" value="Peptidase_M17_C"/>
</dbReference>
<keyword evidence="5" id="KW-0464">Manganese</keyword>
<dbReference type="RefSeq" id="WP_269332820.1">
    <property type="nucleotide sequence ID" value="NZ_JAMZFT010000002.1"/>
</dbReference>
<keyword evidence="3" id="KW-0645">Protease</keyword>
<proteinExistence type="inferred from homology"/>
<organism evidence="7 8">
    <name type="scientific">Futiania mangrovi</name>
    <dbReference type="NCBI Taxonomy" id="2959716"/>
    <lineage>
        <taxon>Bacteria</taxon>
        <taxon>Pseudomonadati</taxon>
        <taxon>Pseudomonadota</taxon>
        <taxon>Alphaproteobacteria</taxon>
        <taxon>Futianiales</taxon>
        <taxon>Futianiaceae</taxon>
        <taxon>Futiania</taxon>
    </lineage>
</organism>
<evidence type="ECO:0000313" key="7">
    <source>
        <dbReference type="EMBL" id="MCP1336878.1"/>
    </source>
</evidence>
<dbReference type="PRINTS" id="PR00481">
    <property type="entry name" value="LAMNOPPTDASE"/>
</dbReference>
<keyword evidence="2 7" id="KW-0031">Aminopeptidase</keyword>
<comment type="caution">
    <text evidence="7">The sequence shown here is derived from an EMBL/GenBank/DDBJ whole genome shotgun (WGS) entry which is preliminary data.</text>
</comment>
<dbReference type="GO" id="GO:0006508">
    <property type="term" value="P:proteolysis"/>
    <property type="evidence" value="ECO:0007669"/>
    <property type="project" value="UniProtKB-KW"/>
</dbReference>
<keyword evidence="8" id="KW-1185">Reference proteome</keyword>
<dbReference type="InterPro" id="IPR043472">
    <property type="entry name" value="Macro_dom-like"/>
</dbReference>
<dbReference type="Gene3D" id="3.40.630.10">
    <property type="entry name" value="Zn peptidases"/>
    <property type="match status" value="1"/>
</dbReference>
<gene>
    <name evidence="7" type="ORF">NJQ99_10695</name>
</gene>
<dbReference type="PANTHER" id="PTHR11963">
    <property type="entry name" value="LEUCINE AMINOPEPTIDASE-RELATED"/>
    <property type="match status" value="1"/>
</dbReference>